<dbReference type="SUPFAM" id="SSF140500">
    <property type="entry name" value="BAS1536-like"/>
    <property type="match status" value="1"/>
</dbReference>
<dbReference type="InterPro" id="IPR036638">
    <property type="entry name" value="HLH_DNA-bd_sf"/>
</dbReference>
<protein>
    <recommendedName>
        <fullName evidence="3">Aspartyl-phosphate phosphatase Spo0E family protein</fullName>
    </recommendedName>
</protein>
<accession>A0A840QMC6</accession>
<name>A0A840QMC6_9BACI</name>
<dbReference type="PANTHER" id="PTHR41263">
    <property type="entry name" value="ASPARTYL-PHOSPHATE PHOSPHATASE YISI"/>
    <property type="match status" value="1"/>
</dbReference>
<dbReference type="AlphaFoldDB" id="A0A840QMC6"/>
<comment type="caution">
    <text evidence="1">The sequence shown here is derived from an EMBL/GenBank/DDBJ whole genome shotgun (WGS) entry which is preliminary data.</text>
</comment>
<evidence type="ECO:0008006" key="3">
    <source>
        <dbReference type="Google" id="ProtNLM"/>
    </source>
</evidence>
<evidence type="ECO:0000313" key="2">
    <source>
        <dbReference type="Proteomes" id="UP000551878"/>
    </source>
</evidence>
<gene>
    <name evidence="1" type="ORF">HNQ41_000673</name>
</gene>
<keyword evidence="2" id="KW-1185">Reference proteome</keyword>
<dbReference type="Proteomes" id="UP000551878">
    <property type="component" value="Unassembled WGS sequence"/>
</dbReference>
<dbReference type="Pfam" id="PF09388">
    <property type="entry name" value="SpoOE-like"/>
    <property type="match status" value="1"/>
</dbReference>
<organism evidence="1 2">
    <name type="scientific">Texcoconibacillus texcoconensis</name>
    <dbReference type="NCBI Taxonomy" id="1095777"/>
    <lineage>
        <taxon>Bacteria</taxon>
        <taxon>Bacillati</taxon>
        <taxon>Bacillota</taxon>
        <taxon>Bacilli</taxon>
        <taxon>Bacillales</taxon>
        <taxon>Bacillaceae</taxon>
        <taxon>Texcoconibacillus</taxon>
    </lineage>
</organism>
<dbReference type="InterPro" id="IPR037208">
    <property type="entry name" value="Spo0E-like_sf"/>
</dbReference>
<dbReference type="RefSeq" id="WP_184662980.1">
    <property type="nucleotide sequence ID" value="NZ_JACHHB010000002.1"/>
</dbReference>
<proteinExistence type="predicted"/>
<dbReference type="InterPro" id="IPR053028">
    <property type="entry name" value="Spo0E-like_phosphatase"/>
</dbReference>
<reference evidence="1 2" key="1">
    <citation type="submission" date="2020-08" db="EMBL/GenBank/DDBJ databases">
        <title>Genomic Encyclopedia of Type Strains, Phase IV (KMG-IV): sequencing the most valuable type-strain genomes for metagenomic binning, comparative biology and taxonomic classification.</title>
        <authorList>
            <person name="Goeker M."/>
        </authorList>
    </citation>
    <scope>NUCLEOTIDE SEQUENCE [LARGE SCALE GENOMIC DNA]</scope>
    <source>
        <strain evidence="1 2">DSM 24696</strain>
    </source>
</reference>
<dbReference type="GO" id="GO:0046983">
    <property type="term" value="F:protein dimerization activity"/>
    <property type="evidence" value="ECO:0007669"/>
    <property type="project" value="InterPro"/>
</dbReference>
<dbReference type="InterPro" id="IPR018540">
    <property type="entry name" value="Spo0E-like"/>
</dbReference>
<dbReference type="EMBL" id="JACHHB010000002">
    <property type="protein sequence ID" value="MBB5172529.1"/>
    <property type="molecule type" value="Genomic_DNA"/>
</dbReference>
<evidence type="ECO:0000313" key="1">
    <source>
        <dbReference type="EMBL" id="MBB5172529.1"/>
    </source>
</evidence>
<dbReference type="PANTHER" id="PTHR41263:SF1">
    <property type="entry name" value="ASPARTYL-PHOSPHATE PHOSPHATASE YISI"/>
    <property type="match status" value="1"/>
</dbReference>
<dbReference type="Gene3D" id="4.10.280.10">
    <property type="entry name" value="Helix-loop-helix DNA-binding domain"/>
    <property type="match status" value="1"/>
</dbReference>
<sequence length="60" mass="7073">MINKDEMTKIEYKIHKLRIVMVATAEEKGFNHSDTIKCSQELDTFISKYQKLKENEKAPQ</sequence>
<dbReference type="GO" id="GO:0043937">
    <property type="term" value="P:regulation of sporulation"/>
    <property type="evidence" value="ECO:0007669"/>
    <property type="project" value="InterPro"/>
</dbReference>